<organism evidence="1">
    <name type="scientific">Tupanvirus soda lake</name>
    <dbReference type="NCBI Taxonomy" id="2126985"/>
    <lineage>
        <taxon>Viruses</taxon>
        <taxon>Varidnaviria</taxon>
        <taxon>Bamfordvirae</taxon>
        <taxon>Nucleocytoviricota</taxon>
        <taxon>Megaviricetes</taxon>
        <taxon>Imitervirales</taxon>
        <taxon>Mimiviridae</taxon>
        <taxon>Megamimivirinae</taxon>
        <taxon>Tupanvirus</taxon>
        <taxon>Tupanvirus salinum</taxon>
    </lineage>
</organism>
<dbReference type="RefSeq" id="YP_010782424.1">
    <property type="nucleotide sequence ID" value="NC_075039.1"/>
</dbReference>
<dbReference type="KEGG" id="vg:80519188"/>
<reference evidence="1" key="1">
    <citation type="submission" date="2017-01" db="EMBL/GenBank/DDBJ databases">
        <authorList>
            <person name="Assis F.L."/>
            <person name="Abrahao J.S."/>
            <person name="Silva L."/>
            <person name="Khalil J.B."/>
            <person name="Rodrigues R."/>
            <person name="Silva L.S."/>
            <person name="Arantes T."/>
            <person name="Boratto P."/>
            <person name="Andrade M."/>
            <person name="Kroon E.G."/>
            <person name="Ribeiro B."/>
            <person name="Bergier I."/>
            <person name="Seligmann H."/>
            <person name="Ghigo E."/>
            <person name="Colson P."/>
            <person name="Levasseur A."/>
            <person name="Raoult D."/>
            <person name="Scola B.L."/>
        </authorList>
    </citation>
    <scope>NUCLEOTIDE SEQUENCE</scope>
    <source>
        <strain evidence="1">Soda lake</strain>
    </source>
</reference>
<proteinExistence type="predicted"/>
<sequence length="194" mass="22509">MEKDTKNFVYYFEIKNCLVVTYRGTKRVVGTIVKCNYPESVEGCEYFINMEKCVNIHKKDSHWFLQTNFAIWKILDTTNIAPNLDQFLKNHDAYQKPIVELSECVLHYKPMSYFLTGKIITTTHGKYPSGKKVRINMAKALLAIKLYGYWTVETSNTIWKVVKISSVKSSCYDICLDLDKNLEKSVVTRSYAVN</sequence>
<dbReference type="GeneID" id="80519188"/>
<evidence type="ECO:0000313" key="1">
    <source>
        <dbReference type="EMBL" id="QKU35743.1"/>
    </source>
</evidence>
<dbReference type="EMBL" id="KY523104">
    <property type="protein sequence ID" value="QKU35743.1"/>
    <property type="molecule type" value="Genomic_DNA"/>
</dbReference>
<name>A0A6N1NX51_9VIRU</name>
<accession>A0A6N1NX51</accession>
<reference evidence="1" key="2">
    <citation type="journal article" date="2018" name="Nat. Commun.">
        <title>Tailed giant Tupanvirus possesses the most complete translational apparatus of the known virosphere.</title>
        <authorList>
            <person name="Abrahao J."/>
            <person name="Silva L."/>
            <person name="Silva L.S."/>
            <person name="Khalil J.Y.B."/>
            <person name="Rodrigues R."/>
            <person name="Arantes T."/>
            <person name="Assis F."/>
            <person name="Boratto P."/>
            <person name="Andrade M."/>
            <person name="Kroon E.G."/>
            <person name="Ribeiro B."/>
            <person name="Bergier I."/>
            <person name="Seligmann H."/>
            <person name="Ghigo E."/>
            <person name="Colson P."/>
            <person name="Levasseur A."/>
            <person name="Kroemer G."/>
            <person name="Raoult D."/>
            <person name="La Scola B."/>
        </authorList>
    </citation>
    <scope>NUCLEOTIDE SEQUENCE [LARGE SCALE GENOMIC DNA]</scope>
    <source>
        <strain evidence="1">Soda lake</strain>
    </source>
</reference>
<protein>
    <submittedName>
        <fullName evidence="1">Putative orfan</fullName>
    </submittedName>
</protein>